<name>A0AAW4QX90_BACCE</name>
<reference evidence="1" key="1">
    <citation type="submission" date="2020-08" db="EMBL/GenBank/DDBJ databases">
        <title>Fungal Genomes of the International Space Station.</title>
        <authorList>
            <person name="Seuylemezian A."/>
            <person name="Singh N.K."/>
            <person name="Wood J."/>
            <person name="Venkateswaran K."/>
        </authorList>
    </citation>
    <scope>NUCLEOTIDE SEQUENCE</scope>
    <source>
        <strain evidence="1">I2-B2</strain>
    </source>
</reference>
<dbReference type="EMBL" id="JACLPZ010000023">
    <property type="protein sequence ID" value="MBY0038673.1"/>
    <property type="molecule type" value="Genomic_DNA"/>
</dbReference>
<dbReference type="Gene3D" id="3.30.572.10">
    <property type="entry name" value="Thymidylate synthase/dCMP hydroxymethylase domain"/>
    <property type="match status" value="1"/>
</dbReference>
<comment type="caution">
    <text evidence="1">The sequence shown here is derived from an EMBL/GenBank/DDBJ whole genome shotgun (WGS) entry which is preliminary data.</text>
</comment>
<gene>
    <name evidence="1" type="ORF">H7U08_19360</name>
</gene>
<evidence type="ECO:0000313" key="1">
    <source>
        <dbReference type="EMBL" id="MBY0038673.1"/>
    </source>
</evidence>
<accession>A0AAW4QX90</accession>
<dbReference type="Proteomes" id="UP001197806">
    <property type="component" value="Unassembled WGS sequence"/>
</dbReference>
<dbReference type="SUPFAM" id="SSF55831">
    <property type="entry name" value="Thymidylate synthase/dCMP hydroxymethylase"/>
    <property type="match status" value="1"/>
</dbReference>
<protein>
    <recommendedName>
        <fullName evidence="3">Thymidylate synthase</fullName>
    </recommendedName>
</protein>
<evidence type="ECO:0000313" key="2">
    <source>
        <dbReference type="Proteomes" id="UP001197806"/>
    </source>
</evidence>
<proteinExistence type="predicted"/>
<evidence type="ECO:0008006" key="3">
    <source>
        <dbReference type="Google" id="ProtNLM"/>
    </source>
</evidence>
<dbReference type="RefSeq" id="WP_221826144.1">
    <property type="nucleotide sequence ID" value="NZ_JACLPZ010000023.1"/>
</dbReference>
<dbReference type="AlphaFoldDB" id="A0AAW4QX90"/>
<organism evidence="1 2">
    <name type="scientific">Bacillus cereus</name>
    <dbReference type="NCBI Taxonomy" id="1396"/>
    <lineage>
        <taxon>Bacteria</taxon>
        <taxon>Bacillati</taxon>
        <taxon>Bacillota</taxon>
        <taxon>Bacilli</taxon>
        <taxon>Bacillales</taxon>
        <taxon>Bacillaceae</taxon>
        <taxon>Bacillus</taxon>
        <taxon>Bacillus cereus group</taxon>
    </lineage>
</organism>
<sequence length="260" mass="30409">MNTVIRGENVSDAWKKAIEHLIQNGKDDYNLIVEIENPIVDDKKVRDQFNQVLFNMNDQRIETVANTIFPYGMNSKSENRFDFYKRFQRVYPTLRKVMENNKGTYFGRLVEWNYGRGETFNQLDHTILKLAREKNNGRGIRVMYEMSIYDPSLDHNNQMGFPCMSFISLKIRKDFIDLTAIYRNQYFVQKAYGNYLGLGRLLEFISKESGYKMGKLTCIATHAALGTIAPKVNYKKMLEICRNEEQVELNLDLDNSSVNE</sequence>
<dbReference type="InterPro" id="IPR036926">
    <property type="entry name" value="Thymidate_synth/dCMP_Mease_sf"/>
</dbReference>